<evidence type="ECO:0000256" key="1">
    <source>
        <dbReference type="SAM" id="Coils"/>
    </source>
</evidence>
<organism evidence="2 3">
    <name type="scientific">Pectobacterium odoriferum</name>
    <dbReference type="NCBI Taxonomy" id="78398"/>
    <lineage>
        <taxon>Bacteria</taxon>
        <taxon>Pseudomonadati</taxon>
        <taxon>Pseudomonadota</taxon>
        <taxon>Gammaproteobacteria</taxon>
        <taxon>Enterobacterales</taxon>
        <taxon>Pectobacteriaceae</taxon>
        <taxon>Pectobacterium</taxon>
    </lineage>
</organism>
<dbReference type="Proteomes" id="UP000029447">
    <property type="component" value="Unassembled WGS sequence"/>
</dbReference>
<name>A0ABR4VN93_9GAMM</name>
<keyword evidence="3" id="KW-1185">Reference proteome</keyword>
<evidence type="ECO:0000313" key="2">
    <source>
        <dbReference type="EMBL" id="KGA40736.1"/>
    </source>
</evidence>
<protein>
    <submittedName>
        <fullName evidence="2">Uncharacterized protein</fullName>
    </submittedName>
</protein>
<comment type="caution">
    <text evidence="2">The sequence shown here is derived from an EMBL/GenBank/DDBJ whole genome shotgun (WGS) entry which is preliminary data.</text>
</comment>
<gene>
    <name evidence="2" type="ORF">KU75_16075</name>
</gene>
<keyword evidence="1" id="KW-0175">Coiled coil</keyword>
<reference evidence="2 3" key="1">
    <citation type="submission" date="2014-08" db="EMBL/GenBank/DDBJ databases">
        <title>Genome sequences of NCPPB Pectobacterium isolates.</title>
        <authorList>
            <person name="Glover R.H."/>
            <person name="Sapp M."/>
            <person name="Elphinstone J."/>
        </authorList>
    </citation>
    <scope>NUCLEOTIDE SEQUENCE [LARGE SCALE GENOMIC DNA]</scope>
    <source>
        <strain evidence="2 3">NCPPB3841</strain>
    </source>
</reference>
<sequence length="207" mass="22840">MRGETGGILEEAIKETAEMATELLSLRAQLATSIKRESAARKGFDEQLERANAAEAQLAELRGQEPAAYQINIDGKFIFRGKASLPIYESTGRDITPLYIRPVPPAVSKPVRPIGVIEAKAQGTDTYTLKCFYRPEGTSNLVGQNVYAAPPASQPYTVPDGWKMVPNYLTPEMRAAWDSAPFTEDDDEDMRNAYRFMIAAAPQHKGE</sequence>
<dbReference type="EMBL" id="JQOF01000013">
    <property type="protein sequence ID" value="KGA40736.1"/>
    <property type="molecule type" value="Genomic_DNA"/>
</dbReference>
<proteinExistence type="predicted"/>
<accession>A0ABR4VN93</accession>
<feature type="coiled-coil region" evidence="1">
    <location>
        <begin position="9"/>
        <end position="64"/>
    </location>
</feature>
<evidence type="ECO:0000313" key="3">
    <source>
        <dbReference type="Proteomes" id="UP000029447"/>
    </source>
</evidence>